<dbReference type="Pfam" id="PF08866">
    <property type="entry name" value="DUF1831"/>
    <property type="match status" value="1"/>
</dbReference>
<name>A0A4Q8L1Q5_9STRE</name>
<dbReference type="RefSeq" id="WP_130554879.1">
    <property type="nucleotide sequence ID" value="NZ_SHGT01000019.1"/>
</dbReference>
<proteinExistence type="predicted"/>
<evidence type="ECO:0000313" key="1">
    <source>
        <dbReference type="EMBL" id="TAA13584.1"/>
    </source>
</evidence>
<gene>
    <name evidence="1" type="ORF">EXW74_04455</name>
</gene>
<dbReference type="Gene3D" id="3.30.1820.10">
    <property type="entry name" value="Lp2179-like"/>
    <property type="match status" value="1"/>
</dbReference>
<dbReference type="AlphaFoldDB" id="A0A4Q8L1Q5"/>
<dbReference type="InterPro" id="IPR014965">
    <property type="entry name" value="Amino_acid_metab_prot_put"/>
</dbReference>
<dbReference type="InterPro" id="IPR035942">
    <property type="entry name" value="Lp2179-like_sf"/>
</dbReference>
<protein>
    <submittedName>
        <fullName evidence="1">Cysteine desulfurase</fullName>
    </submittedName>
</protein>
<organism evidence="1 2">
    <name type="scientific">Streptococcus parasuis</name>
    <dbReference type="NCBI Taxonomy" id="1501662"/>
    <lineage>
        <taxon>Bacteria</taxon>
        <taxon>Bacillati</taxon>
        <taxon>Bacillota</taxon>
        <taxon>Bacilli</taxon>
        <taxon>Lactobacillales</taxon>
        <taxon>Streptococcaceae</taxon>
        <taxon>Streptococcus</taxon>
    </lineage>
</organism>
<dbReference type="OrthoDB" id="2166222at2"/>
<reference evidence="1 2" key="1">
    <citation type="submission" date="2019-02" db="EMBL/GenBank/DDBJ databases">
        <title>First genome of the species Streptococcus parasuis.</title>
        <authorList>
            <person name="Stevens M.J.A."/>
            <person name="Stephan R."/>
        </authorList>
    </citation>
    <scope>NUCLEOTIDE SEQUENCE [LARGE SCALE GENOMIC DNA]</scope>
    <source>
        <strain evidence="1 2">4253</strain>
    </source>
</reference>
<dbReference type="SUPFAM" id="SSF160800">
    <property type="entry name" value="Lp2179-like"/>
    <property type="match status" value="1"/>
</dbReference>
<evidence type="ECO:0000313" key="2">
    <source>
        <dbReference type="Proteomes" id="UP000291525"/>
    </source>
</evidence>
<dbReference type="EMBL" id="SHGT01000019">
    <property type="protein sequence ID" value="TAA13584.1"/>
    <property type="molecule type" value="Genomic_DNA"/>
</dbReference>
<accession>A0A4Q8L1Q5</accession>
<comment type="caution">
    <text evidence="1">The sequence shown here is derived from an EMBL/GenBank/DDBJ whole genome shotgun (WGS) entry which is preliminary data.</text>
</comment>
<dbReference type="Proteomes" id="UP000291525">
    <property type="component" value="Unassembled WGS sequence"/>
</dbReference>
<sequence length="116" mass="13561">MAFQQTVALKDCDYIYHISPSVKKYTLRDNTFEVTKAGHYQLTRLLEEVPNSNQGFLLKIIINKDLQGFKINITDQSGLHLVNIFKQDTNKVIQEKFYFLMDSLVDRDIFKKEGKL</sequence>